<feature type="transmembrane region" description="Helical" evidence="5">
    <location>
        <begin position="183"/>
        <end position="201"/>
    </location>
</feature>
<dbReference type="SUPFAM" id="SSF103473">
    <property type="entry name" value="MFS general substrate transporter"/>
    <property type="match status" value="1"/>
</dbReference>
<evidence type="ECO:0000256" key="5">
    <source>
        <dbReference type="SAM" id="Phobius"/>
    </source>
</evidence>
<evidence type="ECO:0000259" key="6">
    <source>
        <dbReference type="PROSITE" id="PS50850"/>
    </source>
</evidence>
<feature type="transmembrane region" description="Helical" evidence="5">
    <location>
        <begin position="396"/>
        <end position="416"/>
    </location>
</feature>
<name>A0A6J4TJC6_9ACTN</name>
<feature type="transmembrane region" description="Helical" evidence="5">
    <location>
        <begin position="23"/>
        <end position="46"/>
    </location>
</feature>
<dbReference type="InterPro" id="IPR020846">
    <property type="entry name" value="MFS_dom"/>
</dbReference>
<reference evidence="7" key="1">
    <citation type="submission" date="2020-02" db="EMBL/GenBank/DDBJ databases">
        <authorList>
            <person name="Meier V. D."/>
        </authorList>
    </citation>
    <scope>NUCLEOTIDE SEQUENCE</scope>
    <source>
        <strain evidence="7">AVDCRST_MAG13</strain>
    </source>
</reference>
<gene>
    <name evidence="7" type="ORF">AVDCRST_MAG13-3552</name>
</gene>
<evidence type="ECO:0000256" key="1">
    <source>
        <dbReference type="ARBA" id="ARBA00004651"/>
    </source>
</evidence>
<keyword evidence="2 5" id="KW-0812">Transmembrane</keyword>
<keyword evidence="4 5" id="KW-0472">Membrane</keyword>
<feature type="transmembrane region" description="Helical" evidence="5">
    <location>
        <begin position="303"/>
        <end position="321"/>
    </location>
</feature>
<feature type="transmembrane region" description="Helical" evidence="5">
    <location>
        <begin position="270"/>
        <end position="291"/>
    </location>
</feature>
<proteinExistence type="predicted"/>
<comment type="subcellular location">
    <subcellularLocation>
        <location evidence="1">Cell membrane</location>
        <topology evidence="1">Multi-pass membrane protein</topology>
    </subcellularLocation>
</comment>
<evidence type="ECO:0000313" key="7">
    <source>
        <dbReference type="EMBL" id="CAA9523556.1"/>
    </source>
</evidence>
<dbReference type="Pfam" id="PF07690">
    <property type="entry name" value="MFS_1"/>
    <property type="match status" value="1"/>
</dbReference>
<dbReference type="PANTHER" id="PTHR23528">
    <property type="match status" value="1"/>
</dbReference>
<dbReference type="GO" id="GO:0022857">
    <property type="term" value="F:transmembrane transporter activity"/>
    <property type="evidence" value="ECO:0007669"/>
    <property type="project" value="InterPro"/>
</dbReference>
<feature type="transmembrane region" description="Helical" evidence="5">
    <location>
        <begin position="91"/>
        <end position="109"/>
    </location>
</feature>
<dbReference type="Gene3D" id="1.20.1250.20">
    <property type="entry name" value="MFS general substrate transporter like domains"/>
    <property type="match status" value="2"/>
</dbReference>
<dbReference type="PANTHER" id="PTHR23528:SF1">
    <property type="entry name" value="MAJOR FACILITATOR SUPERFAMILY (MFS) PROFILE DOMAIN-CONTAINING PROTEIN"/>
    <property type="match status" value="1"/>
</dbReference>
<accession>A0A6J4TJC6</accession>
<dbReference type="InterPro" id="IPR036259">
    <property type="entry name" value="MFS_trans_sf"/>
</dbReference>
<protein>
    <recommendedName>
        <fullName evidence="6">Major facilitator superfamily (MFS) profile domain-containing protein</fullName>
    </recommendedName>
</protein>
<evidence type="ECO:0000256" key="2">
    <source>
        <dbReference type="ARBA" id="ARBA00022692"/>
    </source>
</evidence>
<evidence type="ECO:0000256" key="4">
    <source>
        <dbReference type="ARBA" id="ARBA00023136"/>
    </source>
</evidence>
<organism evidence="7">
    <name type="scientific">uncultured Solirubrobacteraceae bacterium</name>
    <dbReference type="NCBI Taxonomy" id="1162706"/>
    <lineage>
        <taxon>Bacteria</taxon>
        <taxon>Bacillati</taxon>
        <taxon>Actinomycetota</taxon>
        <taxon>Thermoleophilia</taxon>
        <taxon>Solirubrobacterales</taxon>
        <taxon>Solirubrobacteraceae</taxon>
        <taxon>environmental samples</taxon>
    </lineage>
</organism>
<dbReference type="AlphaFoldDB" id="A0A6J4TJC6"/>
<dbReference type="EMBL" id="CADCVO010000553">
    <property type="protein sequence ID" value="CAA9523556.1"/>
    <property type="molecule type" value="Genomic_DNA"/>
</dbReference>
<dbReference type="InterPro" id="IPR011701">
    <property type="entry name" value="MFS"/>
</dbReference>
<dbReference type="PROSITE" id="PS50850">
    <property type="entry name" value="MFS"/>
    <property type="match status" value="1"/>
</dbReference>
<feature type="transmembrane region" description="Helical" evidence="5">
    <location>
        <begin position="241"/>
        <end position="264"/>
    </location>
</feature>
<evidence type="ECO:0000256" key="3">
    <source>
        <dbReference type="ARBA" id="ARBA00022989"/>
    </source>
</evidence>
<feature type="transmembrane region" description="Helical" evidence="5">
    <location>
        <begin position="157"/>
        <end position="177"/>
    </location>
</feature>
<feature type="domain" description="Major facilitator superfamily (MFS) profile" evidence="6">
    <location>
        <begin position="237"/>
        <end position="428"/>
    </location>
</feature>
<feature type="transmembrane region" description="Helical" evidence="5">
    <location>
        <begin position="58"/>
        <end position="79"/>
    </location>
</feature>
<sequence>MPEHRRGGPAYVAVPLARAPSRAFLLTLAAPGLALSLAITIVSVYAPPVIAQLSSPGVAGAIIGAEGVFALLVPVAVGSRSDRTRSRLGSRMPFLAAGAVLVVAALVVLPATQSLLVVAVALCVFYLGYFCAYAPYRALYPDCVDPAHQGRALGMQSTLREVGLGLALVGGGILFATGRALPFLVAAAVTAVVMAAFVATVRDPALGPAPELGPLDAMARRPGAWRASLEIVRRRGDVRRLLAANALWELAQAALKSFAVLFVTEGLGRSASFASLIFAVVAATAVAAALAGGRMADRRGFRALVLPGVLLYGSGAVALGLTQSVVVLAAVPVLAFAAALTSTLSFAWLSRLAAREEHGLTAGLFGLSQGAGIVVGPVLAGLAVEVARPVLPGTDGYAAIFLVVGVAVLASFALVLRVPDDPGPADPG</sequence>
<dbReference type="GO" id="GO:0005886">
    <property type="term" value="C:plasma membrane"/>
    <property type="evidence" value="ECO:0007669"/>
    <property type="project" value="UniProtKB-SubCell"/>
</dbReference>
<feature type="transmembrane region" description="Helical" evidence="5">
    <location>
        <begin position="327"/>
        <end position="349"/>
    </location>
</feature>
<feature type="transmembrane region" description="Helical" evidence="5">
    <location>
        <begin position="115"/>
        <end position="136"/>
    </location>
</feature>
<feature type="transmembrane region" description="Helical" evidence="5">
    <location>
        <begin position="361"/>
        <end position="384"/>
    </location>
</feature>
<keyword evidence="3 5" id="KW-1133">Transmembrane helix</keyword>